<organism evidence="1 2">
    <name type="scientific">Peronosclerospora sorghi</name>
    <dbReference type="NCBI Taxonomy" id="230839"/>
    <lineage>
        <taxon>Eukaryota</taxon>
        <taxon>Sar</taxon>
        <taxon>Stramenopiles</taxon>
        <taxon>Oomycota</taxon>
        <taxon>Peronosporomycetes</taxon>
        <taxon>Peronosporales</taxon>
        <taxon>Peronosporaceae</taxon>
        <taxon>Peronosclerospora</taxon>
    </lineage>
</organism>
<sequence length="248" mass="27112">MKLEGNVAILTRLQQAVSAVKKQFMQMNPLVMDVTLISISEGSDVVKTVASSSDAKKTAFDAGVLQLHVANVQEEAKTSILMKLTICGLVDTVSKDISSPFYAELSDTTCFNSKKQSLERPPVDYEKNYDDDSIDEDTLLNDTNTVLQAAKANCGVVGGKKRACNNCTCGRTSHSRAKKELKRLVSGCGNVRLFEPWWVVISTLLLFIVCVSLCYEGDAFRFSSCLFLGKPSFKSGMEKVLLNLNNSG</sequence>
<name>A0ACC0WSQ8_9STRA</name>
<evidence type="ECO:0000313" key="1">
    <source>
        <dbReference type="EMBL" id="KAI9921065.1"/>
    </source>
</evidence>
<dbReference type="Proteomes" id="UP001163321">
    <property type="component" value="Chromosome 1"/>
</dbReference>
<reference evidence="1 2" key="1">
    <citation type="journal article" date="2022" name="bioRxiv">
        <title>The genome of the oomycete Peronosclerospora sorghi, a cosmopolitan pathogen of maize and sorghum, is inflated with dispersed pseudogenes.</title>
        <authorList>
            <person name="Fletcher K."/>
            <person name="Martin F."/>
            <person name="Isakeit T."/>
            <person name="Cavanaugh K."/>
            <person name="Magill C."/>
            <person name="Michelmore R."/>
        </authorList>
    </citation>
    <scope>NUCLEOTIDE SEQUENCE [LARGE SCALE GENOMIC DNA]</scope>
    <source>
        <strain evidence="1">P6</strain>
    </source>
</reference>
<accession>A0ACC0WSQ8</accession>
<proteinExistence type="predicted"/>
<comment type="caution">
    <text evidence="1">The sequence shown here is derived from an EMBL/GenBank/DDBJ whole genome shotgun (WGS) entry which is preliminary data.</text>
</comment>
<gene>
    <name evidence="1" type="ORF">PsorP6_001525</name>
</gene>
<dbReference type="EMBL" id="CM047580">
    <property type="protein sequence ID" value="KAI9921065.1"/>
    <property type="molecule type" value="Genomic_DNA"/>
</dbReference>
<protein>
    <submittedName>
        <fullName evidence="1">Uncharacterized protein</fullName>
    </submittedName>
</protein>
<evidence type="ECO:0000313" key="2">
    <source>
        <dbReference type="Proteomes" id="UP001163321"/>
    </source>
</evidence>
<keyword evidence="2" id="KW-1185">Reference proteome</keyword>